<evidence type="ECO:0000256" key="4">
    <source>
        <dbReference type="ARBA" id="ARBA00023155"/>
    </source>
</evidence>
<evidence type="ECO:0000256" key="3">
    <source>
        <dbReference type="ARBA" id="ARBA00023125"/>
    </source>
</evidence>
<protein>
    <submittedName>
        <fullName evidence="11">Homeobox protein orthopedia-like</fullName>
    </submittedName>
</protein>
<dbReference type="GeneID" id="113212617"/>
<comment type="subcellular location">
    <subcellularLocation>
        <location evidence="1 6 7">Nucleus</location>
    </subcellularLocation>
</comment>
<dbReference type="PRINTS" id="PR00031">
    <property type="entry name" value="HTHREPRESSR"/>
</dbReference>
<dbReference type="CDD" id="cd00086">
    <property type="entry name" value="homeodomain"/>
    <property type="match status" value="1"/>
</dbReference>
<keyword evidence="5 6" id="KW-0539">Nucleus</keyword>
<keyword evidence="3 6" id="KW-0238">DNA-binding</keyword>
<dbReference type="InterPro" id="IPR009057">
    <property type="entry name" value="Homeodomain-like_sf"/>
</dbReference>
<evidence type="ECO:0000259" key="9">
    <source>
        <dbReference type="PROSITE" id="PS50071"/>
    </source>
</evidence>
<dbReference type="FunFam" id="1.10.10.60:FF:000400">
    <property type="entry name" value="Orthopedia, isoform H"/>
    <property type="match status" value="1"/>
</dbReference>
<comment type="similarity">
    <text evidence="2">Belongs to the paired homeobox family. Bicoid subfamily.</text>
</comment>
<evidence type="ECO:0000256" key="5">
    <source>
        <dbReference type="ARBA" id="ARBA00023242"/>
    </source>
</evidence>
<dbReference type="GO" id="GO:0003677">
    <property type="term" value="F:DNA binding"/>
    <property type="evidence" value="ECO:0007669"/>
    <property type="project" value="UniProtKB-UniRule"/>
</dbReference>
<dbReference type="PROSITE" id="PS00027">
    <property type="entry name" value="HOMEOBOX_1"/>
    <property type="match status" value="1"/>
</dbReference>
<dbReference type="GO" id="GO:0000981">
    <property type="term" value="F:DNA-binding transcription factor activity, RNA polymerase II-specific"/>
    <property type="evidence" value="ECO:0007669"/>
    <property type="project" value="InterPro"/>
</dbReference>
<dbReference type="PROSITE" id="PS50071">
    <property type="entry name" value="HOMEOBOX_2"/>
    <property type="match status" value="1"/>
</dbReference>
<keyword evidence="4 6" id="KW-0371">Homeobox</keyword>
<evidence type="ECO:0000256" key="6">
    <source>
        <dbReference type="PROSITE-ProRule" id="PRU00108"/>
    </source>
</evidence>
<evidence type="ECO:0000256" key="2">
    <source>
        <dbReference type="ARBA" id="ARBA00006503"/>
    </source>
</evidence>
<dbReference type="RefSeq" id="XP_026287194.1">
    <property type="nucleotide sequence ID" value="XM_026431409.2"/>
</dbReference>
<sequence>MLNNLGSSAGIVLGGSAGPKDVCDLKQRGELSLKPSSGSPQGPGGGGPQGSPLDPHRHMCDPPGGGLHGAPHGHQHGHAQPPPPPGDDKPGSKQKRHRTRFTPAQLNELERCFSKTHYPDIFMREEIAMRIGLTESRVQVWFQNRRAKWKKRKKSNVFSRAGGGLLPSHSLPHFGAMSDSLCPTSMFGSPESRWPAVSSMTSGMSQLQLSQSGVPMSGFGQSLGQLNQGGSLSGGLNAGLNIATSMASNGSTVYQAHYGINTLDPVFYGHDTSGGGIGVGSESLN</sequence>
<dbReference type="SUPFAM" id="SSF46689">
    <property type="entry name" value="Homeodomain-like"/>
    <property type="match status" value="1"/>
</dbReference>
<gene>
    <name evidence="11" type="primary">LOC113212617</name>
</gene>
<reference evidence="11" key="1">
    <citation type="submission" date="2025-08" db="UniProtKB">
        <authorList>
            <consortium name="RefSeq"/>
        </authorList>
    </citation>
    <scope>IDENTIFICATION</scope>
    <source>
        <tissue evidence="11">Whole organism</tissue>
    </source>
</reference>
<dbReference type="InterPro" id="IPR000047">
    <property type="entry name" value="HTH_motif"/>
</dbReference>
<dbReference type="SMART" id="SM00389">
    <property type="entry name" value="HOX"/>
    <property type="match status" value="1"/>
</dbReference>
<proteinExistence type="inferred from homology"/>
<feature type="compositionally biased region" description="Basic and acidic residues" evidence="8">
    <location>
        <begin position="21"/>
        <end position="31"/>
    </location>
</feature>
<dbReference type="PANTHER" id="PTHR46770:SF1">
    <property type="entry name" value="HOMEOBOX PROTEIN ORTHOPEDIA"/>
    <property type="match status" value="1"/>
</dbReference>
<evidence type="ECO:0000313" key="11">
    <source>
        <dbReference type="RefSeq" id="XP_026287194.1"/>
    </source>
</evidence>
<evidence type="ECO:0000256" key="1">
    <source>
        <dbReference type="ARBA" id="ARBA00004123"/>
    </source>
</evidence>
<organism evidence="10 11">
    <name type="scientific">Frankliniella occidentalis</name>
    <name type="common">Western flower thrips</name>
    <name type="synonym">Euthrips occidentalis</name>
    <dbReference type="NCBI Taxonomy" id="133901"/>
    <lineage>
        <taxon>Eukaryota</taxon>
        <taxon>Metazoa</taxon>
        <taxon>Ecdysozoa</taxon>
        <taxon>Arthropoda</taxon>
        <taxon>Hexapoda</taxon>
        <taxon>Insecta</taxon>
        <taxon>Pterygota</taxon>
        <taxon>Neoptera</taxon>
        <taxon>Paraneoptera</taxon>
        <taxon>Thysanoptera</taxon>
        <taxon>Terebrantia</taxon>
        <taxon>Thripoidea</taxon>
        <taxon>Thripidae</taxon>
        <taxon>Frankliniella</taxon>
    </lineage>
</organism>
<evidence type="ECO:0000256" key="7">
    <source>
        <dbReference type="RuleBase" id="RU000682"/>
    </source>
</evidence>
<dbReference type="InterPro" id="IPR017970">
    <property type="entry name" value="Homeobox_CS"/>
</dbReference>
<feature type="DNA-binding region" description="Homeobox" evidence="6">
    <location>
        <begin position="94"/>
        <end position="153"/>
    </location>
</feature>
<dbReference type="Proteomes" id="UP000504606">
    <property type="component" value="Unplaced"/>
</dbReference>
<dbReference type="Gene3D" id="1.10.10.60">
    <property type="entry name" value="Homeodomain-like"/>
    <property type="match status" value="1"/>
</dbReference>
<dbReference type="GO" id="GO:0005634">
    <property type="term" value="C:nucleus"/>
    <property type="evidence" value="ECO:0007669"/>
    <property type="project" value="UniProtKB-SubCell"/>
</dbReference>
<dbReference type="PANTHER" id="PTHR46770">
    <property type="entry name" value="HOMEOBOX PROTEIN ORTHOPEDIA"/>
    <property type="match status" value="1"/>
</dbReference>
<dbReference type="InterPro" id="IPR001356">
    <property type="entry name" value="HD"/>
</dbReference>
<dbReference type="GO" id="GO:0030182">
    <property type="term" value="P:neuron differentiation"/>
    <property type="evidence" value="ECO:0007669"/>
    <property type="project" value="TreeGrafter"/>
</dbReference>
<accession>A0A6J1T0Y2</accession>
<dbReference type="Pfam" id="PF00046">
    <property type="entry name" value="Homeodomain"/>
    <property type="match status" value="1"/>
</dbReference>
<name>A0A6J1T0Y2_FRAOC</name>
<evidence type="ECO:0000256" key="8">
    <source>
        <dbReference type="SAM" id="MobiDB-lite"/>
    </source>
</evidence>
<keyword evidence="10" id="KW-1185">Reference proteome</keyword>
<dbReference type="OrthoDB" id="6159439at2759"/>
<feature type="region of interest" description="Disordered" evidence="8">
    <location>
        <begin position="1"/>
        <end position="103"/>
    </location>
</feature>
<feature type="domain" description="Homeobox" evidence="9">
    <location>
        <begin position="92"/>
        <end position="152"/>
    </location>
</feature>
<dbReference type="InterPro" id="IPR051895">
    <property type="entry name" value="OTP_Homeobox"/>
</dbReference>
<evidence type="ECO:0000313" key="10">
    <source>
        <dbReference type="Proteomes" id="UP000504606"/>
    </source>
</evidence>
<dbReference type="KEGG" id="foc:113212617"/>
<dbReference type="AlphaFoldDB" id="A0A6J1T0Y2"/>